<dbReference type="EMBL" id="QSHO01000028">
    <property type="protein sequence ID" value="RHC12351.1"/>
    <property type="molecule type" value="Genomic_DNA"/>
</dbReference>
<evidence type="ECO:0000313" key="2">
    <source>
        <dbReference type="Proteomes" id="UP000283513"/>
    </source>
</evidence>
<dbReference type="AlphaFoldDB" id="A0A3R6APL4"/>
<gene>
    <name evidence="1" type="ORF">DW856_18925</name>
</gene>
<dbReference type="Proteomes" id="UP000283513">
    <property type="component" value="Unassembled WGS sequence"/>
</dbReference>
<proteinExistence type="predicted"/>
<sequence>MMGFFDNKTVTLFNRSYNGETEKETYYPTLLEGVDLVETKGANVSKSGMDSADAVKLFVDVGKMAKPYLPPKEWKELSEKEKPNYITFTPAEDFFIKGDHTDLELPEEGALEWVQDNYDDCYKVTTIDKYEDILPHFEIGGV</sequence>
<comment type="caution">
    <text evidence="1">The sequence shown here is derived from an EMBL/GenBank/DDBJ whole genome shotgun (WGS) entry which is preliminary data.</text>
</comment>
<accession>A0A3R6APL4</accession>
<name>A0A3R6APL4_9FIRM</name>
<reference evidence="1 2" key="1">
    <citation type="submission" date="2018-08" db="EMBL/GenBank/DDBJ databases">
        <title>A genome reference for cultivated species of the human gut microbiota.</title>
        <authorList>
            <person name="Zou Y."/>
            <person name="Xue W."/>
            <person name="Luo G."/>
        </authorList>
    </citation>
    <scope>NUCLEOTIDE SEQUENCE [LARGE SCALE GENOMIC DNA]</scope>
    <source>
        <strain evidence="1 2">AM37-1AC</strain>
    </source>
</reference>
<evidence type="ECO:0000313" key="1">
    <source>
        <dbReference type="EMBL" id="RHC12351.1"/>
    </source>
</evidence>
<protein>
    <submittedName>
        <fullName evidence="1">Uncharacterized protein</fullName>
    </submittedName>
</protein>
<organism evidence="1 2">
    <name type="scientific">Roseburia intestinalis</name>
    <dbReference type="NCBI Taxonomy" id="166486"/>
    <lineage>
        <taxon>Bacteria</taxon>
        <taxon>Bacillati</taxon>
        <taxon>Bacillota</taxon>
        <taxon>Clostridia</taxon>
        <taxon>Lachnospirales</taxon>
        <taxon>Lachnospiraceae</taxon>
        <taxon>Roseburia</taxon>
    </lineage>
</organism>
<dbReference type="RefSeq" id="WP_118599440.1">
    <property type="nucleotide sequence ID" value="NZ_QSHO01000028.1"/>
</dbReference>